<dbReference type="Proteomes" id="UP000663888">
    <property type="component" value="Unassembled WGS sequence"/>
</dbReference>
<feature type="region of interest" description="Disordered" evidence="1">
    <location>
        <begin position="330"/>
        <end position="403"/>
    </location>
</feature>
<feature type="compositionally biased region" description="Polar residues" evidence="1">
    <location>
        <begin position="394"/>
        <end position="403"/>
    </location>
</feature>
<feature type="region of interest" description="Disordered" evidence="1">
    <location>
        <begin position="130"/>
        <end position="150"/>
    </location>
</feature>
<gene>
    <name evidence="4" type="ORF">RDB_LOCUS104830</name>
</gene>
<name>A0A8H3BXQ1_9AGAM</name>
<sequence>MFFNFALILFWLLAFVAPVGDYTRYLKSFEDTRYLVPDKPMPSVMVPFPVPLASAPAPAPLPGLRFAPLAIPVYYSYRMPQEVPTIRFNRQKPIHIFVGRLIDRFSHVIGRPRPTKTSFYAPTKVPITASAPPTPASRVLEHSSTSTGSTSDLNPVALWSKYKLLVGWVLVTFVITISTFARSLIHGRFDNHASTLNDLGVVTGSPTIAEASLSTFDSILDLYGVPSSSPTSEEFLAPSNSSNLAPEDITLPDPTDDKLITLDGYTNLDGSACSTIASAPFANIDANSQAEGATCTRGTLEGGKTLELGVSISFIASTVGIYARGPLVATPPRRDSHHPSPDAQVHTPQRKRWLEETPLQGTERGGSYHGRTYDSWDDSPGSPVKPLAPAARNRSGTSIDYLPTSVSKDSIDAQMEVMLVEQDQMIFDQELGGRYTPTIVPGLVPAHLKSNMEGGFASTKKLNSADIHPAPNPLVEGTGEPQERTRPNPNQLTTWLALRVVKSFKQSSRATLPSRSPTSTVGISIPSMSPIHTEYQAVGNIDPAHVASPQSPPLEEVY</sequence>
<feature type="region of interest" description="Disordered" evidence="1">
    <location>
        <begin position="465"/>
        <end position="490"/>
    </location>
</feature>
<evidence type="ECO:0000313" key="4">
    <source>
        <dbReference type="EMBL" id="CAE6469699.1"/>
    </source>
</evidence>
<dbReference type="EMBL" id="CAJMWX010001132">
    <property type="protein sequence ID" value="CAE6469699.1"/>
    <property type="molecule type" value="Genomic_DNA"/>
</dbReference>
<feature type="chain" id="PRO_5034254170" evidence="3">
    <location>
        <begin position="22"/>
        <end position="558"/>
    </location>
</feature>
<evidence type="ECO:0000313" key="5">
    <source>
        <dbReference type="Proteomes" id="UP000663888"/>
    </source>
</evidence>
<keyword evidence="3" id="KW-0732">Signal</keyword>
<evidence type="ECO:0000256" key="3">
    <source>
        <dbReference type="SAM" id="SignalP"/>
    </source>
</evidence>
<comment type="caution">
    <text evidence="4">The sequence shown here is derived from an EMBL/GenBank/DDBJ whole genome shotgun (WGS) entry which is preliminary data.</text>
</comment>
<feature type="transmembrane region" description="Helical" evidence="2">
    <location>
        <begin position="165"/>
        <end position="185"/>
    </location>
</feature>
<reference evidence="4" key="1">
    <citation type="submission" date="2021-01" db="EMBL/GenBank/DDBJ databases">
        <authorList>
            <person name="Kaushik A."/>
        </authorList>
    </citation>
    <scope>NUCLEOTIDE SEQUENCE</scope>
    <source>
        <strain evidence="4">AG4-R118</strain>
    </source>
</reference>
<keyword evidence="2" id="KW-1133">Transmembrane helix</keyword>
<evidence type="ECO:0000256" key="2">
    <source>
        <dbReference type="SAM" id="Phobius"/>
    </source>
</evidence>
<organism evidence="4 5">
    <name type="scientific">Rhizoctonia solani</name>
    <dbReference type="NCBI Taxonomy" id="456999"/>
    <lineage>
        <taxon>Eukaryota</taxon>
        <taxon>Fungi</taxon>
        <taxon>Dikarya</taxon>
        <taxon>Basidiomycota</taxon>
        <taxon>Agaricomycotina</taxon>
        <taxon>Agaricomycetes</taxon>
        <taxon>Cantharellales</taxon>
        <taxon>Ceratobasidiaceae</taxon>
        <taxon>Rhizoctonia</taxon>
    </lineage>
</organism>
<keyword evidence="2" id="KW-0812">Transmembrane</keyword>
<accession>A0A8H3BXQ1</accession>
<proteinExistence type="predicted"/>
<feature type="signal peptide" evidence="3">
    <location>
        <begin position="1"/>
        <end position="21"/>
    </location>
</feature>
<protein>
    <submittedName>
        <fullName evidence="4">Uncharacterized protein</fullName>
    </submittedName>
</protein>
<evidence type="ECO:0000256" key="1">
    <source>
        <dbReference type="SAM" id="MobiDB-lite"/>
    </source>
</evidence>
<dbReference type="AlphaFoldDB" id="A0A8H3BXQ1"/>
<keyword evidence="2" id="KW-0472">Membrane</keyword>